<reference evidence="3" key="1">
    <citation type="submission" date="2020-05" db="UniProtKB">
        <authorList>
            <consortium name="EnsemblMetazoa"/>
        </authorList>
    </citation>
    <scope>IDENTIFICATION</scope>
    <source>
        <strain evidence="3">USDA</strain>
    </source>
</reference>
<dbReference type="Proteomes" id="UP000095300">
    <property type="component" value="Unassembled WGS sequence"/>
</dbReference>
<keyword evidence="2" id="KW-0472">Membrane</keyword>
<feature type="transmembrane region" description="Helical" evidence="2">
    <location>
        <begin position="156"/>
        <end position="173"/>
    </location>
</feature>
<feature type="transmembrane region" description="Helical" evidence="2">
    <location>
        <begin position="225"/>
        <end position="250"/>
    </location>
</feature>
<dbReference type="EnsemblMetazoa" id="SCAU005663-RA">
    <property type="protein sequence ID" value="SCAU005663-PA"/>
    <property type="gene ID" value="SCAU005663"/>
</dbReference>
<name>A0A1I8P850_STOCA</name>
<evidence type="ECO:0000313" key="3">
    <source>
        <dbReference type="EnsemblMetazoa" id="SCAU005663-PA"/>
    </source>
</evidence>
<dbReference type="KEGG" id="scac:106080890"/>
<evidence type="ECO:0000256" key="1">
    <source>
        <dbReference type="SAM" id="MobiDB-lite"/>
    </source>
</evidence>
<feature type="compositionally biased region" description="Basic and acidic residues" evidence="1">
    <location>
        <begin position="21"/>
        <end position="30"/>
    </location>
</feature>
<gene>
    <name evidence="3" type="primary">106080890</name>
</gene>
<dbReference type="VEuPathDB" id="VectorBase:SCAU005663"/>
<protein>
    <submittedName>
        <fullName evidence="3">Uncharacterized protein</fullName>
    </submittedName>
</protein>
<organism evidence="3 4">
    <name type="scientific">Stomoxys calcitrans</name>
    <name type="common">Stable fly</name>
    <name type="synonym">Conops calcitrans</name>
    <dbReference type="NCBI Taxonomy" id="35570"/>
    <lineage>
        <taxon>Eukaryota</taxon>
        <taxon>Metazoa</taxon>
        <taxon>Ecdysozoa</taxon>
        <taxon>Arthropoda</taxon>
        <taxon>Hexapoda</taxon>
        <taxon>Insecta</taxon>
        <taxon>Pterygota</taxon>
        <taxon>Neoptera</taxon>
        <taxon>Endopterygota</taxon>
        <taxon>Diptera</taxon>
        <taxon>Brachycera</taxon>
        <taxon>Muscomorpha</taxon>
        <taxon>Muscoidea</taxon>
        <taxon>Muscidae</taxon>
        <taxon>Stomoxys</taxon>
    </lineage>
</organism>
<feature type="region of interest" description="Disordered" evidence="1">
    <location>
        <begin position="1"/>
        <end position="92"/>
    </location>
</feature>
<dbReference type="AlphaFoldDB" id="A0A1I8P850"/>
<dbReference type="OrthoDB" id="9895378at2759"/>
<accession>A0A1I8P850</accession>
<proteinExistence type="predicted"/>
<keyword evidence="2" id="KW-0812">Transmembrane</keyword>
<sequence>MDNEEETNNETQEEIPNQDQLAKEKLNQRREARRRKILENAKNRLERLNGRTVSSDDSPLIEDKPRTQMDYESFNGPKFSTTESAEFSDPEVEPDIISQDIRSFMGESFQYPATSFDANSTLQPNQPWSVPANGFNEIFDIFKAPTVQERHILIKARLHIILSALISSIVAIFWRQTGFSVFIPAGICAITDLLFFREQKPLHPILNMIFMMFDKQLPTQAKQCLHIFTIVQGIIVDLGVFIFSFCTLFYSMSYFNHHSNNLIIIQ</sequence>
<feature type="compositionally biased region" description="Basic and acidic residues" evidence="1">
    <location>
        <begin position="37"/>
        <end position="49"/>
    </location>
</feature>
<evidence type="ECO:0000313" key="4">
    <source>
        <dbReference type="Proteomes" id="UP000095300"/>
    </source>
</evidence>
<evidence type="ECO:0000256" key="2">
    <source>
        <dbReference type="SAM" id="Phobius"/>
    </source>
</evidence>
<keyword evidence="4" id="KW-1185">Reference proteome</keyword>
<keyword evidence="2" id="KW-1133">Transmembrane helix</keyword>
<feature type="compositionally biased region" description="Acidic residues" evidence="1">
    <location>
        <begin position="1"/>
        <end position="13"/>
    </location>
</feature>